<feature type="compositionally biased region" description="Basic and acidic residues" evidence="1">
    <location>
        <begin position="116"/>
        <end position="128"/>
    </location>
</feature>
<comment type="caution">
    <text evidence="2">The sequence shown here is derived from an EMBL/GenBank/DDBJ whole genome shotgun (WGS) entry which is preliminary data.</text>
</comment>
<evidence type="ECO:0000313" key="2">
    <source>
        <dbReference type="EMBL" id="KAK7912666.1"/>
    </source>
</evidence>
<feature type="compositionally biased region" description="Basic and acidic residues" evidence="1">
    <location>
        <begin position="192"/>
        <end position="269"/>
    </location>
</feature>
<dbReference type="Proteomes" id="UP001460270">
    <property type="component" value="Unassembled WGS sequence"/>
</dbReference>
<organism evidence="2 3">
    <name type="scientific">Mugilogobius chulae</name>
    <name type="common">yellowstripe goby</name>
    <dbReference type="NCBI Taxonomy" id="88201"/>
    <lineage>
        <taxon>Eukaryota</taxon>
        <taxon>Metazoa</taxon>
        <taxon>Chordata</taxon>
        <taxon>Craniata</taxon>
        <taxon>Vertebrata</taxon>
        <taxon>Euteleostomi</taxon>
        <taxon>Actinopterygii</taxon>
        <taxon>Neopterygii</taxon>
        <taxon>Teleostei</taxon>
        <taxon>Neoteleostei</taxon>
        <taxon>Acanthomorphata</taxon>
        <taxon>Gobiaria</taxon>
        <taxon>Gobiiformes</taxon>
        <taxon>Gobioidei</taxon>
        <taxon>Gobiidae</taxon>
        <taxon>Gobionellinae</taxon>
        <taxon>Mugilogobius</taxon>
    </lineage>
</organism>
<proteinExistence type="predicted"/>
<reference evidence="3" key="1">
    <citation type="submission" date="2024-04" db="EMBL/GenBank/DDBJ databases">
        <title>Salinicola lusitanus LLJ914,a marine bacterium isolated from the Okinawa Trough.</title>
        <authorList>
            <person name="Li J."/>
        </authorList>
    </citation>
    <scope>NUCLEOTIDE SEQUENCE [LARGE SCALE GENOMIC DNA]</scope>
</reference>
<name>A0AAW0NYD8_9GOBI</name>
<feature type="compositionally biased region" description="Basic and acidic residues" evidence="1">
    <location>
        <begin position="85"/>
        <end position="103"/>
    </location>
</feature>
<evidence type="ECO:0000256" key="1">
    <source>
        <dbReference type="SAM" id="MobiDB-lite"/>
    </source>
</evidence>
<feature type="region of interest" description="Disordered" evidence="1">
    <location>
        <begin position="76"/>
        <end position="156"/>
    </location>
</feature>
<dbReference type="EMBL" id="JBBPFD010000009">
    <property type="protein sequence ID" value="KAK7912666.1"/>
    <property type="molecule type" value="Genomic_DNA"/>
</dbReference>
<keyword evidence="3" id="KW-1185">Reference proteome</keyword>
<evidence type="ECO:0000313" key="3">
    <source>
        <dbReference type="Proteomes" id="UP001460270"/>
    </source>
</evidence>
<feature type="region of interest" description="Disordered" evidence="1">
    <location>
        <begin position="171"/>
        <end position="279"/>
    </location>
</feature>
<accession>A0AAW0NYD8</accession>
<feature type="region of interest" description="Disordered" evidence="1">
    <location>
        <begin position="1"/>
        <end position="60"/>
    </location>
</feature>
<gene>
    <name evidence="2" type="ORF">WMY93_012877</name>
</gene>
<protein>
    <submittedName>
        <fullName evidence="2">Uncharacterized protein</fullName>
    </submittedName>
</protein>
<dbReference type="AlphaFoldDB" id="A0AAW0NYD8"/>
<feature type="compositionally biased region" description="Acidic residues" evidence="1">
    <location>
        <begin position="104"/>
        <end position="115"/>
    </location>
</feature>
<sequence>MKQRLTAADCEEDLCRSKQPENQGKQELLEPLISPGPGLYTSQIKEEPEEQTIKEEEQQPPVCVLEFSAVCVKTEESPPLLQTEIKQEETEIKQEETEIKQEETQGEDVSSESEGDTEHSSDYSEDWKTSVNSSDEGDESEPETKATEKRKTKTTQCRVCKKYRWTKESIIRGAVCTRSRVAAATGHQPRAQRGDEIQTKPPGPREEMRAQRGDENQTKPPRPREEMRTQRGDQVKTKLPGPREEMRSRAQRRDEVQTKPPGPREEMRSRPNFQGPERR</sequence>